<feature type="compositionally biased region" description="Acidic residues" evidence="1">
    <location>
        <begin position="565"/>
        <end position="574"/>
    </location>
</feature>
<reference evidence="5" key="1">
    <citation type="submission" date="2025-08" db="UniProtKB">
        <authorList>
            <consortium name="RefSeq"/>
        </authorList>
    </citation>
    <scope>IDENTIFICATION</scope>
    <source>
        <tissue evidence="5">Sperm</tissue>
    </source>
</reference>
<name>A0AAJ7XE39_PETMA</name>
<dbReference type="PRINTS" id="PR00014">
    <property type="entry name" value="FNTYPEIII"/>
</dbReference>
<feature type="region of interest" description="Disordered" evidence="1">
    <location>
        <begin position="67"/>
        <end position="259"/>
    </location>
</feature>
<feature type="domain" description="Fibronectin type-III" evidence="3">
    <location>
        <begin position="1009"/>
        <end position="1111"/>
    </location>
</feature>
<feature type="domain" description="Fibronectin type-III" evidence="3">
    <location>
        <begin position="315"/>
        <end position="428"/>
    </location>
</feature>
<feature type="region of interest" description="Disordered" evidence="1">
    <location>
        <begin position="1"/>
        <end position="23"/>
    </location>
</feature>
<feature type="domain" description="Fibronectin type-III" evidence="3">
    <location>
        <begin position="432"/>
        <end position="524"/>
    </location>
</feature>
<dbReference type="KEGG" id="pmrn:116954565"/>
<evidence type="ECO:0000256" key="2">
    <source>
        <dbReference type="SAM" id="Phobius"/>
    </source>
</evidence>
<feature type="compositionally biased region" description="Basic residues" evidence="1">
    <location>
        <begin position="189"/>
        <end position="204"/>
    </location>
</feature>
<feature type="region of interest" description="Disordered" evidence="1">
    <location>
        <begin position="565"/>
        <end position="585"/>
    </location>
</feature>
<dbReference type="PANTHER" id="PTHR24099">
    <property type="entry name" value="E3 UBIQUITIN-PROTEIN LIGASE TRIM36-RELATED"/>
    <property type="match status" value="1"/>
</dbReference>
<evidence type="ECO:0000259" key="3">
    <source>
        <dbReference type="PROSITE" id="PS50853"/>
    </source>
</evidence>
<feature type="compositionally biased region" description="Basic and acidic residues" evidence="1">
    <location>
        <begin position="290"/>
        <end position="310"/>
    </location>
</feature>
<dbReference type="InterPro" id="IPR003961">
    <property type="entry name" value="FN3_dom"/>
</dbReference>
<evidence type="ECO:0000256" key="1">
    <source>
        <dbReference type="SAM" id="MobiDB-lite"/>
    </source>
</evidence>
<feature type="compositionally biased region" description="Low complexity" evidence="1">
    <location>
        <begin position="101"/>
        <end position="158"/>
    </location>
</feature>
<feature type="domain" description="Fibronectin type-III" evidence="3">
    <location>
        <begin position="648"/>
        <end position="746"/>
    </location>
</feature>
<feature type="region of interest" description="Disordered" evidence="1">
    <location>
        <begin position="1317"/>
        <end position="1351"/>
    </location>
</feature>
<feature type="compositionally biased region" description="Acidic residues" evidence="1">
    <location>
        <begin position="794"/>
        <end position="823"/>
    </location>
</feature>
<sequence length="1385" mass="147394">MPPPFMAHHPPPPPPPPPPHAMYTEQAPLYLAQPNAHKTTSFIRNPIKPLLLFAPEAIPPPLRPSYYQDRLISGKPHGKKLGKPERLGGGERMSKEGKATGSSPPNSPQNGGKPSGSSSSSSCTPSGSPPGSSSSSLSSLALSSSPSSSLSSSSSSSPPHKPVHAGPPGSPRQGGHHGHHHGQPPSHQPHQHQPHHHHHHHHHQQPPPPLLHQLQQSHHPLTHHGMPPPPPPHHHQQQQQHQQHKAAQQPLSASPAHGAVMNGCSQRVLPCNGGIAGGRRTDRRSRGSPRHTDGQDAHCGETDVELRKPQDAASSIGRPQVTNVQARSALLSWSPPAPPPITNGHRPCPGGGGGGSPLHSPPCPRRYEVSISESGGAGAYQVIYSGEDREICVRDLRPATDYHVRVSTVCASARGSCSDSVGFTTHGCVPDTPAAPRLTQRNKTSLVLHWKAPLDNGSKITGYLLEWDEGKRSNTFRECYSGSQKQCRLGSLQPAQGYTFRLAARNDLGTSGFSEEVCFQTSGSAPPCPAPPRLLRASPSWLILQWARPQHDSSSDGALSYLLEMEEEEEEQEAEERAARERGGGVGEADVPICGFQARYTGTELSCTVRNLCRGSRYRFRLFSCSVDGRSCPSDVVTFSTAPDRPGPPARLHARGDATAHGFTAAWDPPKESGGADVMRYQLEMAEGSASAGVAGDWRVVYTGLDREHTFTTASPGSLYRLRVTCVTAGGTSQCSELLAVETPAVAPGKCCPPDLAKAPEPEQLHLRWAAPGHDGGAPVSCYRLEMRPAAPVSEDEEGDDGDDEDGGDDGDDGDDGEAEEAAEGQQKQPAEAGAAEGTDDAATAAYVGPDTECVLESLLPGRVYTVRVRATNSAGHGEFSEFSEFRTAASCPARCSTPVVTSVHATCASVCWEETECNGAECSEYRLEWRGTGDLFRPVYCGLQRSYEVHGLVPATHYYCRVQAVNAVGPGPFSTEGVYVTPAWVPGAVPSLRLMDPEEEKLGSAEGAPLEVESQASPPSTCLLAGWEAPPSNGAPILGYTLHLIGRGQMEGEGSAEKAWPLLSVRGGANTRHVIRNLQPDTEYSVRVQAVNALGAGPLGARAVGRTRPQPPAPPRLECAPPGPHSLKLRWGESLGRPATGGAAAAAVAVAAGGSIAEPTHYVLAMEDTQGRLTVLYSGPCHTYKVQRLQESTEYRFRIQASNQAGRGPYSELHSFTTGKAIPPAPKAPRVTQLEGSRCEVSWDPVPPMSGDPLLYCLYLHSPRDSEYKQVYKGMATSFQIPGLHFNSEYRFRVCASRQSVCTSSGGDPLAAPTQTELVGQPSPSASFVPRRPEAAQSGEPLGLGEAAGPDQFQNGDERFAALILLGFGASSLFIAFIIQLLIM</sequence>
<dbReference type="CDD" id="cd00063">
    <property type="entry name" value="FN3"/>
    <property type="match status" value="9"/>
</dbReference>
<gene>
    <name evidence="5" type="primary">LOC116954565</name>
</gene>
<feature type="compositionally biased region" description="Low complexity" evidence="1">
    <location>
        <begin position="237"/>
        <end position="250"/>
    </location>
</feature>
<evidence type="ECO:0000313" key="4">
    <source>
        <dbReference type="Proteomes" id="UP001318040"/>
    </source>
</evidence>
<dbReference type="SUPFAM" id="SSF49265">
    <property type="entry name" value="Fibronectin type III"/>
    <property type="match status" value="5"/>
</dbReference>
<keyword evidence="2" id="KW-0472">Membrane</keyword>
<dbReference type="InterPro" id="IPR013783">
    <property type="entry name" value="Ig-like_fold"/>
</dbReference>
<feature type="domain" description="Fibronectin type-III" evidence="3">
    <location>
        <begin position="1226"/>
        <end position="1320"/>
    </location>
</feature>
<dbReference type="RefSeq" id="XP_032831066.1">
    <property type="nucleotide sequence ID" value="XM_032975175.1"/>
</dbReference>
<protein>
    <submittedName>
        <fullName evidence="5">Fibronectin type III domain-containing protein 3B-like isoform X1</fullName>
    </submittedName>
</protein>
<proteinExistence type="predicted"/>
<feature type="transmembrane region" description="Helical" evidence="2">
    <location>
        <begin position="1361"/>
        <end position="1384"/>
    </location>
</feature>
<feature type="compositionally biased region" description="Low complexity" evidence="1">
    <location>
        <begin position="824"/>
        <end position="841"/>
    </location>
</feature>
<dbReference type="PANTHER" id="PTHR24099:SF11">
    <property type="entry name" value="FIBRONECTIN TYPE III DOMAIN-CONTAINING 3BA-RELATED"/>
    <property type="match status" value="1"/>
</dbReference>
<dbReference type="InterPro" id="IPR050617">
    <property type="entry name" value="E3_ligase_FN3/SPRY"/>
</dbReference>
<dbReference type="SMART" id="SM00060">
    <property type="entry name" value="FN3"/>
    <property type="match status" value="9"/>
</dbReference>
<keyword evidence="2" id="KW-0812">Transmembrane</keyword>
<dbReference type="Proteomes" id="UP001318040">
    <property type="component" value="Chromosome 55"/>
</dbReference>
<organism evidence="4 5">
    <name type="scientific">Petromyzon marinus</name>
    <name type="common">Sea lamprey</name>
    <dbReference type="NCBI Taxonomy" id="7757"/>
    <lineage>
        <taxon>Eukaryota</taxon>
        <taxon>Metazoa</taxon>
        <taxon>Chordata</taxon>
        <taxon>Craniata</taxon>
        <taxon>Vertebrata</taxon>
        <taxon>Cyclostomata</taxon>
        <taxon>Hyperoartia</taxon>
        <taxon>Petromyzontiformes</taxon>
        <taxon>Petromyzontidae</taxon>
        <taxon>Petromyzon</taxon>
    </lineage>
</organism>
<dbReference type="PROSITE" id="PS50853">
    <property type="entry name" value="FN3"/>
    <property type="match status" value="9"/>
</dbReference>
<dbReference type="InterPro" id="IPR036116">
    <property type="entry name" value="FN3_sf"/>
</dbReference>
<feature type="compositionally biased region" description="Low complexity" evidence="1">
    <location>
        <begin position="211"/>
        <end position="225"/>
    </location>
</feature>
<feature type="compositionally biased region" description="Basic and acidic residues" evidence="1">
    <location>
        <begin position="82"/>
        <end position="98"/>
    </location>
</feature>
<feature type="region of interest" description="Disordered" evidence="1">
    <location>
        <begin position="790"/>
        <end position="841"/>
    </location>
</feature>
<feature type="domain" description="Fibronectin type-III" evidence="3">
    <location>
        <begin position="1112"/>
        <end position="1222"/>
    </location>
</feature>
<accession>A0AAJ7XE39</accession>
<feature type="domain" description="Fibronectin type-III" evidence="3">
    <location>
        <begin position="895"/>
        <end position="985"/>
    </location>
</feature>
<keyword evidence="2" id="KW-1133">Transmembrane helix</keyword>
<dbReference type="Gene3D" id="2.60.40.10">
    <property type="entry name" value="Immunoglobulins"/>
    <property type="match status" value="9"/>
</dbReference>
<feature type="compositionally biased region" description="Polar residues" evidence="1">
    <location>
        <begin position="1317"/>
        <end position="1327"/>
    </location>
</feature>
<feature type="domain" description="Fibronectin type-III" evidence="3">
    <location>
        <begin position="528"/>
        <end position="644"/>
    </location>
</feature>
<evidence type="ECO:0000313" key="5">
    <source>
        <dbReference type="RefSeq" id="XP_032831066.1"/>
    </source>
</evidence>
<dbReference type="FunFam" id="2.60.40.10:FF:000373">
    <property type="entry name" value="fibronectin type-III domain-containing protein 3A isoform X1"/>
    <property type="match status" value="1"/>
</dbReference>
<feature type="region of interest" description="Disordered" evidence="1">
    <location>
        <begin position="273"/>
        <end position="367"/>
    </location>
</feature>
<keyword evidence="4" id="KW-1185">Reference proteome</keyword>
<feature type="domain" description="Fibronectin type-III" evidence="3">
    <location>
        <begin position="747"/>
        <end position="891"/>
    </location>
</feature>
<dbReference type="Pfam" id="PF00041">
    <property type="entry name" value="fn3"/>
    <property type="match status" value="6"/>
</dbReference>
<feature type="compositionally biased region" description="Pro residues" evidence="1">
    <location>
        <begin position="1"/>
        <end position="20"/>
    </location>
</feature>